<dbReference type="PANTHER" id="PTHR34846">
    <property type="entry name" value="4-CARBOXYMUCONOLACTONE DECARBOXYLASE FAMILY PROTEIN (AFU_ORTHOLOGUE AFUA_6G11590)"/>
    <property type="match status" value="1"/>
</dbReference>
<reference evidence="1 2" key="1">
    <citation type="submission" date="2020-01" db="EMBL/GenBank/DDBJ databases">
        <title>Insect and environment-associated Actinomycetes.</title>
        <authorList>
            <person name="Currrie C."/>
            <person name="Chevrette M."/>
            <person name="Carlson C."/>
            <person name="Stubbendieck R."/>
            <person name="Wendt-Pienkowski E."/>
        </authorList>
    </citation>
    <scope>NUCLEOTIDE SEQUENCE [LARGE SCALE GENOMIC DNA]</scope>
    <source>
        <strain evidence="1 2">SID7754</strain>
    </source>
</reference>
<dbReference type="SUPFAM" id="SSF69118">
    <property type="entry name" value="AhpD-like"/>
    <property type="match status" value="1"/>
</dbReference>
<comment type="caution">
    <text evidence="1">The sequence shown here is derived from an EMBL/GenBank/DDBJ whole genome shotgun (WGS) entry which is preliminary data.</text>
</comment>
<evidence type="ECO:0000313" key="2">
    <source>
        <dbReference type="Proteomes" id="UP000470520"/>
    </source>
</evidence>
<evidence type="ECO:0000313" key="1">
    <source>
        <dbReference type="EMBL" id="NEB93507.1"/>
    </source>
</evidence>
<dbReference type="RefSeq" id="WP_164189882.1">
    <property type="nucleotide sequence ID" value="NZ_JAAGMR010000206.1"/>
</dbReference>
<organism evidence="1 2">
    <name type="scientific">Streptomyces bauhiniae</name>
    <dbReference type="NCBI Taxonomy" id="2340725"/>
    <lineage>
        <taxon>Bacteria</taxon>
        <taxon>Bacillati</taxon>
        <taxon>Actinomycetota</taxon>
        <taxon>Actinomycetes</taxon>
        <taxon>Kitasatosporales</taxon>
        <taxon>Streptomycetaceae</taxon>
        <taxon>Streptomyces</taxon>
    </lineage>
</organism>
<accession>A0A7K3QUD1</accession>
<proteinExistence type="predicted"/>
<dbReference type="AlphaFoldDB" id="A0A7K3QUD1"/>
<dbReference type="EMBL" id="JAAGMR010000206">
    <property type="protein sequence ID" value="NEB93507.1"/>
    <property type="molecule type" value="Genomic_DNA"/>
</dbReference>
<dbReference type="PANTHER" id="PTHR34846:SF11">
    <property type="entry name" value="4-CARBOXYMUCONOLACTONE DECARBOXYLASE FAMILY PROTEIN (AFU_ORTHOLOGUE AFUA_6G11590)"/>
    <property type="match status" value="1"/>
</dbReference>
<dbReference type="Gene3D" id="1.20.1290.10">
    <property type="entry name" value="AhpD-like"/>
    <property type="match status" value="1"/>
</dbReference>
<sequence>MRLSPVSPATMTDEQRRLHDDIRAGVGVSYAQSRTENEQGDLIGPFPAWLHDPDLGTAAWRLNRALSTSPVVPAGPREVATLVIGAHFRAAFEVGSHRHLGRQAGLSDAVVDALASGRRPEGLTDEERCAGDVAQALCAGGELPGPLYERAVELFGERGTIELVHVCGFYSLTCMVLNAFDVPPSKTE</sequence>
<protein>
    <submittedName>
        <fullName evidence="1">Carboxymuconolactone decarboxylase family protein</fullName>
    </submittedName>
</protein>
<dbReference type="InterPro" id="IPR029032">
    <property type="entry name" value="AhpD-like"/>
</dbReference>
<gene>
    <name evidence="1" type="ORF">G3I21_17725</name>
</gene>
<dbReference type="Proteomes" id="UP000470520">
    <property type="component" value="Unassembled WGS sequence"/>
</dbReference>
<name>A0A7K3QUD1_9ACTN</name>